<comment type="similarity">
    <text evidence="1 5">Belongs to the metallo-dependent hydrolases superfamily. NagA family.</text>
</comment>
<dbReference type="Gene3D" id="2.30.40.10">
    <property type="entry name" value="Urease, subunit C, domain 1"/>
    <property type="match status" value="1"/>
</dbReference>
<dbReference type="Gene3D" id="3.20.20.140">
    <property type="entry name" value="Metal-dependent hydrolases"/>
    <property type="match status" value="1"/>
</dbReference>
<organism evidence="9">
    <name type="scientific">candidate division TA06 bacterium ADurb.Bin417</name>
    <dbReference type="NCBI Taxonomy" id="1852828"/>
    <lineage>
        <taxon>Bacteria</taxon>
        <taxon>Bacteria division TA06</taxon>
    </lineage>
</organism>
<dbReference type="InterPro" id="IPR006680">
    <property type="entry name" value="Amidohydro-rel"/>
</dbReference>
<protein>
    <submittedName>
        <fullName evidence="9">N-acetylglucosamine-6-phosphate deacetylase</fullName>
        <ecNumber evidence="9">3.5.1.25</ecNumber>
    </submittedName>
</protein>
<proteinExistence type="inferred from homology"/>
<evidence type="ECO:0000256" key="2">
    <source>
        <dbReference type="ARBA" id="ARBA00022723"/>
    </source>
</evidence>
<dbReference type="PIRSF" id="PIRSF038994">
    <property type="entry name" value="NagA"/>
    <property type="match status" value="1"/>
</dbReference>
<evidence type="ECO:0000256" key="6">
    <source>
        <dbReference type="PIRSR" id="PIRSR038994-1"/>
    </source>
</evidence>
<feature type="binding site" evidence="7">
    <location>
        <position position="211"/>
    </location>
    <ligand>
        <name>Zn(2+)</name>
        <dbReference type="ChEBI" id="CHEBI:29105"/>
    </ligand>
</feature>
<feature type="domain" description="Amidohydrolase-related" evidence="8">
    <location>
        <begin position="52"/>
        <end position="380"/>
    </location>
</feature>
<dbReference type="GO" id="GO:0046872">
    <property type="term" value="F:metal ion binding"/>
    <property type="evidence" value="ECO:0007669"/>
    <property type="project" value="UniProtKB-KW"/>
</dbReference>
<dbReference type="PANTHER" id="PTHR11113">
    <property type="entry name" value="N-ACETYLGLUCOSAMINE-6-PHOSPHATE DEACETYLASE"/>
    <property type="match status" value="1"/>
</dbReference>
<feature type="binding site" evidence="7">
    <location>
        <position position="126"/>
    </location>
    <ligand>
        <name>Zn(2+)</name>
        <dbReference type="ChEBI" id="CHEBI:29105"/>
    </ligand>
</feature>
<dbReference type="InterPro" id="IPR003764">
    <property type="entry name" value="GlcNAc_6-P_deAcase"/>
</dbReference>
<comment type="caution">
    <text evidence="9">The sequence shown here is derived from an EMBL/GenBank/DDBJ whole genome shotgun (WGS) entry which is preliminary data.</text>
</comment>
<sequence>MEKGELSIRNGRCLLADGRLAATDLRLSGGRIAEIGSGLKSGRELDAAGGLLLPGLVDLHTHGLEFALAETAGLDEYARLEAARGVTAFCPTFFNAPENLLETLRRHCRETGRLQAVPQAVGFRLESPYLTRTGGGRSDDLVPITTGLTDALLEAGGGLIKVWDIAPELEGAVELIGRLSSRGIVCSLGHTNAGLETAAAAVEAGARLVTHLFNVMPPPDPAEPGLTPVGLADYFLVEPRLWAEIIPDGTHVAPILVREALRCKGPDRLIFITDSNCGAGLAPGDYLFPNRWGRVRIGGSEAGVRLIDRDLVLAGSALTALDAFRAAVNRFGQDLAAASRLCSTNPARLLGLNKGEIAPGRDADLVILDDRLDLICTVAAGRVVYERAPAAGIA</sequence>
<evidence type="ECO:0000256" key="1">
    <source>
        <dbReference type="ARBA" id="ARBA00010716"/>
    </source>
</evidence>
<evidence type="ECO:0000256" key="4">
    <source>
        <dbReference type="ARBA" id="ARBA00023277"/>
    </source>
</evidence>
<keyword evidence="4 5" id="KW-0119">Carbohydrate metabolism</keyword>
<accession>A0A1V5MGX0</accession>
<keyword evidence="2 7" id="KW-0479">Metal-binding</keyword>
<comment type="cofactor">
    <cofactor evidence="7">
        <name>a divalent metal cation</name>
        <dbReference type="ChEBI" id="CHEBI:60240"/>
    </cofactor>
    <text evidence="7">Binds 1 divalent metal cation per subunit.</text>
</comment>
<dbReference type="SUPFAM" id="SSF51338">
    <property type="entry name" value="Composite domain of metallo-dependent hydrolases"/>
    <property type="match status" value="1"/>
</dbReference>
<dbReference type="InterPro" id="IPR011059">
    <property type="entry name" value="Metal-dep_hydrolase_composite"/>
</dbReference>
<dbReference type="AlphaFoldDB" id="A0A1V5MGX0"/>
<dbReference type="EC" id="3.5.1.25" evidence="9"/>
<evidence type="ECO:0000259" key="8">
    <source>
        <dbReference type="Pfam" id="PF01979"/>
    </source>
</evidence>
<gene>
    <name evidence="9" type="primary">nagA_2</name>
    <name evidence="9" type="ORF">BWY73_00786</name>
</gene>
<evidence type="ECO:0000313" key="9">
    <source>
        <dbReference type="EMBL" id="OPZ92484.1"/>
    </source>
</evidence>
<dbReference type="Proteomes" id="UP000485484">
    <property type="component" value="Unassembled WGS sequence"/>
</dbReference>
<reference evidence="9" key="1">
    <citation type="submission" date="2017-02" db="EMBL/GenBank/DDBJ databases">
        <title>Delving into the versatile metabolic prowess of the omnipresent phylum Bacteroidetes.</title>
        <authorList>
            <person name="Nobu M.K."/>
            <person name="Mei R."/>
            <person name="Narihiro T."/>
            <person name="Kuroda K."/>
            <person name="Liu W.-T."/>
        </authorList>
    </citation>
    <scope>NUCLEOTIDE SEQUENCE</scope>
    <source>
        <strain evidence="9">ADurb.Bin417</strain>
    </source>
</reference>
<evidence type="ECO:0000256" key="3">
    <source>
        <dbReference type="ARBA" id="ARBA00022801"/>
    </source>
</evidence>
<name>A0A1V5MGX0_UNCT6</name>
<feature type="binding site" evidence="7">
    <location>
        <position position="190"/>
    </location>
    <ligand>
        <name>Zn(2+)</name>
        <dbReference type="ChEBI" id="CHEBI:29105"/>
    </ligand>
</feature>
<evidence type="ECO:0000256" key="5">
    <source>
        <dbReference type="PIRNR" id="PIRNR038994"/>
    </source>
</evidence>
<dbReference type="Pfam" id="PF01979">
    <property type="entry name" value="Amidohydro_1"/>
    <property type="match status" value="1"/>
</dbReference>
<dbReference type="GO" id="GO:0008448">
    <property type="term" value="F:N-acetylglucosamine-6-phosphate deacetylase activity"/>
    <property type="evidence" value="ECO:0007669"/>
    <property type="project" value="UniProtKB-EC"/>
</dbReference>
<dbReference type="EMBL" id="MWAK01000094">
    <property type="protein sequence ID" value="OPZ92484.1"/>
    <property type="molecule type" value="Genomic_DNA"/>
</dbReference>
<evidence type="ECO:0000256" key="7">
    <source>
        <dbReference type="PIRSR" id="PIRSR038994-3"/>
    </source>
</evidence>
<dbReference type="SUPFAM" id="SSF51556">
    <property type="entry name" value="Metallo-dependent hydrolases"/>
    <property type="match status" value="1"/>
</dbReference>
<dbReference type="PANTHER" id="PTHR11113:SF14">
    <property type="entry name" value="N-ACETYLGLUCOSAMINE-6-PHOSPHATE DEACETYLASE"/>
    <property type="match status" value="1"/>
</dbReference>
<dbReference type="InterPro" id="IPR032466">
    <property type="entry name" value="Metal_Hydrolase"/>
</dbReference>
<feature type="active site" description="Proton donor/acceptor" evidence="6">
    <location>
        <position position="274"/>
    </location>
</feature>
<dbReference type="GO" id="GO:0006046">
    <property type="term" value="P:N-acetylglucosamine catabolic process"/>
    <property type="evidence" value="ECO:0007669"/>
    <property type="project" value="TreeGrafter"/>
</dbReference>
<keyword evidence="3 5" id="KW-0378">Hydrolase</keyword>